<keyword evidence="3" id="KW-1185">Reference proteome</keyword>
<dbReference type="EMBL" id="PGOL01002562">
    <property type="protein sequence ID" value="PKI46995.1"/>
    <property type="molecule type" value="Genomic_DNA"/>
</dbReference>
<evidence type="ECO:0000313" key="2">
    <source>
        <dbReference type="EMBL" id="PKI46995.1"/>
    </source>
</evidence>
<proteinExistence type="predicted"/>
<dbReference type="AlphaFoldDB" id="A0A2I0ISL4"/>
<accession>A0A2I0ISL4</accession>
<feature type="compositionally biased region" description="Polar residues" evidence="1">
    <location>
        <begin position="71"/>
        <end position="81"/>
    </location>
</feature>
<comment type="caution">
    <text evidence="2">The sequence shown here is derived from an EMBL/GenBank/DDBJ whole genome shotgun (WGS) entry which is preliminary data.</text>
</comment>
<protein>
    <submittedName>
        <fullName evidence="2">Uncharacterized protein</fullName>
    </submittedName>
</protein>
<feature type="region of interest" description="Disordered" evidence="1">
    <location>
        <begin position="95"/>
        <end position="186"/>
    </location>
</feature>
<evidence type="ECO:0000256" key="1">
    <source>
        <dbReference type="SAM" id="MobiDB-lite"/>
    </source>
</evidence>
<evidence type="ECO:0000313" key="3">
    <source>
        <dbReference type="Proteomes" id="UP000233551"/>
    </source>
</evidence>
<name>A0A2I0ISL4_PUNGR</name>
<gene>
    <name evidence="2" type="ORF">CRG98_032620</name>
</gene>
<sequence length="261" mass="28536">MASGDSFSRVSVARPWKGEHSQAALHRRAHAYPDETKFGDASLGLLLAPRQSPPAHKDLTDPPRNADGVYSGTTRSTSPTLGSIIERLLRDEELAGQPQLGRSSPKPATSYRDTIRSSFERTPPWRGNNRQESNLNLKRPQSRQETQSRLEDRPSLHERSQTTAPTIIACPSPPATGFPARSHCRSKNGANPPSAMVTDMLPGQHMLSFKCSFTFIRISKQALGMNEPFNGHLSSLEDALLVLSDLSDSHVLMGLGSSSFP</sequence>
<feature type="compositionally biased region" description="Basic and acidic residues" evidence="1">
    <location>
        <begin position="146"/>
        <end position="160"/>
    </location>
</feature>
<reference evidence="2 3" key="1">
    <citation type="submission" date="2017-11" db="EMBL/GenBank/DDBJ databases">
        <title>De-novo sequencing of pomegranate (Punica granatum L.) genome.</title>
        <authorList>
            <person name="Akparov Z."/>
            <person name="Amiraslanov A."/>
            <person name="Hajiyeva S."/>
            <person name="Abbasov M."/>
            <person name="Kaur K."/>
            <person name="Hamwieh A."/>
            <person name="Solovyev V."/>
            <person name="Salamov A."/>
            <person name="Braich B."/>
            <person name="Kosarev P."/>
            <person name="Mahmoud A."/>
            <person name="Hajiyev E."/>
            <person name="Babayeva S."/>
            <person name="Izzatullayeva V."/>
            <person name="Mammadov A."/>
            <person name="Mammadov A."/>
            <person name="Sharifova S."/>
            <person name="Ojaghi J."/>
            <person name="Eynullazada K."/>
            <person name="Bayramov B."/>
            <person name="Abdulazimova A."/>
            <person name="Shahmuradov I."/>
        </authorList>
    </citation>
    <scope>NUCLEOTIDE SEQUENCE [LARGE SCALE GENOMIC DNA]</scope>
    <source>
        <strain evidence="3">cv. AG2017</strain>
        <tissue evidence="2">Leaf</tissue>
    </source>
</reference>
<organism evidence="2 3">
    <name type="scientific">Punica granatum</name>
    <name type="common">Pomegranate</name>
    <dbReference type="NCBI Taxonomy" id="22663"/>
    <lineage>
        <taxon>Eukaryota</taxon>
        <taxon>Viridiplantae</taxon>
        <taxon>Streptophyta</taxon>
        <taxon>Embryophyta</taxon>
        <taxon>Tracheophyta</taxon>
        <taxon>Spermatophyta</taxon>
        <taxon>Magnoliopsida</taxon>
        <taxon>eudicotyledons</taxon>
        <taxon>Gunneridae</taxon>
        <taxon>Pentapetalae</taxon>
        <taxon>rosids</taxon>
        <taxon>malvids</taxon>
        <taxon>Myrtales</taxon>
        <taxon>Lythraceae</taxon>
        <taxon>Punica</taxon>
    </lineage>
</organism>
<feature type="region of interest" description="Disordered" evidence="1">
    <location>
        <begin position="1"/>
        <end position="31"/>
    </location>
</feature>
<dbReference type="Proteomes" id="UP000233551">
    <property type="component" value="Unassembled WGS sequence"/>
</dbReference>
<feature type="region of interest" description="Disordered" evidence="1">
    <location>
        <begin position="43"/>
        <end position="81"/>
    </location>
</feature>